<sequence length="182" mass="19189">MGVTNPNYDGERDLPDNPNTTGKPSPSPPPISASIHDDLDMLDDREQETLITDIPDFPVLQIRKSRPSSMSLTPVIRNTTTTTATATSKALLSIPPSPPSSEMEILDPSSPVTMPEEFLLSLSSTHHGPHATIATVQTSNFVDELLPKYSSPNESYGRSLGGGGGGGGGDECGTGDSEMLLL</sequence>
<feature type="region of interest" description="Disordered" evidence="1">
    <location>
        <begin position="153"/>
        <end position="182"/>
    </location>
</feature>
<accession>A0A8A1MF06</accession>
<reference evidence="2" key="1">
    <citation type="submission" date="2021-01" db="EMBL/GenBank/DDBJ databases">
        <title>Chromosome-level genome assembly of a human fungal pathogen reveals clustering of transcriptionally co-regulated genes.</title>
        <authorList>
            <person name="Voorhies M."/>
            <person name="Cohen S."/>
            <person name="Shea T.P."/>
            <person name="Petrus S."/>
            <person name="Munoz J.F."/>
            <person name="Poplawski S."/>
            <person name="Goldman W.E."/>
            <person name="Michael T."/>
            <person name="Cuomo C.A."/>
            <person name="Sil A."/>
            <person name="Beyhan S."/>
        </authorList>
    </citation>
    <scope>NUCLEOTIDE SEQUENCE</scope>
    <source>
        <strain evidence="2">WU24</strain>
    </source>
</reference>
<evidence type="ECO:0000256" key="1">
    <source>
        <dbReference type="SAM" id="MobiDB-lite"/>
    </source>
</evidence>
<evidence type="ECO:0000313" key="2">
    <source>
        <dbReference type="EMBL" id="QSS63720.1"/>
    </source>
</evidence>
<dbReference type="AlphaFoldDB" id="A0A8A1MF06"/>
<feature type="region of interest" description="Disordered" evidence="1">
    <location>
        <begin position="1"/>
        <end position="50"/>
    </location>
</feature>
<feature type="compositionally biased region" description="Basic and acidic residues" evidence="1">
    <location>
        <begin position="35"/>
        <end position="48"/>
    </location>
</feature>
<evidence type="ECO:0000313" key="3">
    <source>
        <dbReference type="Proteomes" id="UP000663671"/>
    </source>
</evidence>
<gene>
    <name evidence="2" type="ORF">I7I51_00779</name>
</gene>
<dbReference type="EMBL" id="CP069114">
    <property type="protein sequence ID" value="QSS63720.1"/>
    <property type="molecule type" value="Genomic_DNA"/>
</dbReference>
<organism evidence="2 3">
    <name type="scientific">Ajellomyces capsulatus</name>
    <name type="common">Darling's disease fungus</name>
    <name type="synonym">Histoplasma capsulatum</name>
    <dbReference type="NCBI Taxonomy" id="5037"/>
    <lineage>
        <taxon>Eukaryota</taxon>
        <taxon>Fungi</taxon>
        <taxon>Dikarya</taxon>
        <taxon>Ascomycota</taxon>
        <taxon>Pezizomycotina</taxon>
        <taxon>Eurotiomycetes</taxon>
        <taxon>Eurotiomycetidae</taxon>
        <taxon>Onygenales</taxon>
        <taxon>Ajellomycetaceae</taxon>
        <taxon>Histoplasma</taxon>
    </lineage>
</organism>
<dbReference type="OrthoDB" id="4187154at2759"/>
<name>A0A8A1MF06_AJECA</name>
<protein>
    <submittedName>
        <fullName evidence="2">Uncharacterized protein</fullName>
    </submittedName>
</protein>
<feature type="compositionally biased region" description="Gly residues" evidence="1">
    <location>
        <begin position="159"/>
        <end position="172"/>
    </location>
</feature>
<dbReference type="Proteomes" id="UP000663671">
    <property type="component" value="Chromosome 1"/>
</dbReference>
<dbReference type="VEuPathDB" id="FungiDB:I7I51_00779"/>
<proteinExistence type="predicted"/>